<dbReference type="InterPro" id="IPR045274">
    <property type="entry name" value="WAK-like"/>
</dbReference>
<evidence type="ECO:0000313" key="5">
    <source>
        <dbReference type="Proteomes" id="UP001227230"/>
    </source>
</evidence>
<name>A0ABY9DK33_VITVI</name>
<reference evidence="4 5" key="1">
    <citation type="journal article" date="2023" name="Hortic Res">
        <title>The complete reference genome for grapevine (Vitis vinifera L.) genetics and breeding.</title>
        <authorList>
            <person name="Shi X."/>
            <person name="Cao S."/>
            <person name="Wang X."/>
            <person name="Huang S."/>
            <person name="Wang Y."/>
            <person name="Liu Z."/>
            <person name="Liu W."/>
            <person name="Leng X."/>
            <person name="Peng Y."/>
            <person name="Wang N."/>
            <person name="Wang Y."/>
            <person name="Ma Z."/>
            <person name="Xu X."/>
            <person name="Zhang F."/>
            <person name="Xue H."/>
            <person name="Zhong H."/>
            <person name="Wang Y."/>
            <person name="Zhang K."/>
            <person name="Velt A."/>
            <person name="Avia K."/>
            <person name="Holtgrawe D."/>
            <person name="Grimplet J."/>
            <person name="Matus J.T."/>
            <person name="Ware D."/>
            <person name="Wu X."/>
            <person name="Wang H."/>
            <person name="Liu C."/>
            <person name="Fang Y."/>
            <person name="Rustenholz C."/>
            <person name="Cheng Z."/>
            <person name="Xiao H."/>
            <person name="Zhou Y."/>
        </authorList>
    </citation>
    <scope>NUCLEOTIDE SEQUENCE [LARGE SCALE GENOMIC DNA]</scope>
    <source>
        <strain evidence="5">cv. Pinot noir / PN40024</strain>
        <tissue evidence="4">Leaf</tissue>
    </source>
</reference>
<keyword evidence="5" id="KW-1185">Reference proteome</keyword>
<organism evidence="4 5">
    <name type="scientific">Vitis vinifera</name>
    <name type="common">Grape</name>
    <dbReference type="NCBI Taxonomy" id="29760"/>
    <lineage>
        <taxon>Eukaryota</taxon>
        <taxon>Viridiplantae</taxon>
        <taxon>Streptophyta</taxon>
        <taxon>Embryophyta</taxon>
        <taxon>Tracheophyta</taxon>
        <taxon>Spermatophyta</taxon>
        <taxon>Magnoliopsida</taxon>
        <taxon>eudicotyledons</taxon>
        <taxon>Gunneridae</taxon>
        <taxon>Pentapetalae</taxon>
        <taxon>rosids</taxon>
        <taxon>Vitales</taxon>
        <taxon>Vitaceae</taxon>
        <taxon>Viteae</taxon>
        <taxon>Vitis</taxon>
    </lineage>
</organism>
<accession>A0ABY9DK33</accession>
<protein>
    <recommendedName>
        <fullName evidence="3">Protein kinase domain-containing protein</fullName>
    </recommendedName>
</protein>
<sequence>MLQQLLSKHEGFAEATKIFATKDLKKATNNYDERRVLGRGGQRTVYKGILADNRVVIIKKSKIMDQSQVEQFINEVIILSQINPRNVVKLLGYCLETEVPLLVYEFVTNGTFYNHLHNQDQASSISWETRLQIAIETTRAL</sequence>
<dbReference type="PANTHER" id="PTHR27005:SF283">
    <property type="entry name" value="OS02G0633066 PROTEIN"/>
    <property type="match status" value="1"/>
</dbReference>
<dbReference type="EMBL" id="CP126664">
    <property type="protein sequence ID" value="WKA07972.1"/>
    <property type="molecule type" value="Genomic_DNA"/>
</dbReference>
<keyword evidence="2" id="KW-0067">ATP-binding</keyword>
<dbReference type="InterPro" id="IPR011009">
    <property type="entry name" value="Kinase-like_dom_sf"/>
</dbReference>
<dbReference type="SUPFAM" id="SSF56112">
    <property type="entry name" value="Protein kinase-like (PK-like)"/>
    <property type="match status" value="1"/>
</dbReference>
<evidence type="ECO:0000259" key="3">
    <source>
        <dbReference type="PROSITE" id="PS50011"/>
    </source>
</evidence>
<dbReference type="PROSITE" id="PS50011">
    <property type="entry name" value="PROTEIN_KINASE_DOM"/>
    <property type="match status" value="1"/>
</dbReference>
<dbReference type="PANTHER" id="PTHR27005">
    <property type="entry name" value="WALL-ASSOCIATED RECEPTOR KINASE-LIKE 21"/>
    <property type="match status" value="1"/>
</dbReference>
<gene>
    <name evidence="4" type="ORF">VitviT2T_025739</name>
</gene>
<dbReference type="Gene3D" id="1.10.510.10">
    <property type="entry name" value="Transferase(Phosphotransferase) domain 1"/>
    <property type="match status" value="1"/>
</dbReference>
<evidence type="ECO:0000256" key="1">
    <source>
        <dbReference type="ARBA" id="ARBA00022741"/>
    </source>
</evidence>
<keyword evidence="1" id="KW-0547">Nucleotide-binding</keyword>
<dbReference type="InterPro" id="IPR000719">
    <property type="entry name" value="Prot_kinase_dom"/>
</dbReference>
<dbReference type="InterPro" id="IPR001245">
    <property type="entry name" value="Ser-Thr/Tyr_kinase_cat_dom"/>
</dbReference>
<evidence type="ECO:0000313" key="4">
    <source>
        <dbReference type="EMBL" id="WKA07972.1"/>
    </source>
</evidence>
<proteinExistence type="predicted"/>
<dbReference type="Proteomes" id="UP001227230">
    <property type="component" value="Chromosome 17"/>
</dbReference>
<evidence type="ECO:0000256" key="2">
    <source>
        <dbReference type="ARBA" id="ARBA00022840"/>
    </source>
</evidence>
<feature type="domain" description="Protein kinase" evidence="3">
    <location>
        <begin position="31"/>
        <end position="141"/>
    </location>
</feature>
<dbReference type="Pfam" id="PF07714">
    <property type="entry name" value="PK_Tyr_Ser-Thr"/>
    <property type="match status" value="1"/>
</dbReference>